<dbReference type="InterPro" id="IPR045927">
    <property type="entry name" value="DUF6346"/>
</dbReference>
<dbReference type="Proteomes" id="UP000598360">
    <property type="component" value="Unassembled WGS sequence"/>
</dbReference>
<reference evidence="2" key="1">
    <citation type="submission" date="2020-10" db="EMBL/GenBank/DDBJ databases">
        <title>Diversity and distribution of actinomycetes associated with coral in the coast of Hainan.</title>
        <authorList>
            <person name="Li F."/>
        </authorList>
    </citation>
    <scope>NUCLEOTIDE SEQUENCE</scope>
    <source>
        <strain evidence="2">HNM0983</strain>
    </source>
</reference>
<accession>A0A929B716</accession>
<keyword evidence="3" id="KW-1185">Reference proteome</keyword>
<keyword evidence="1" id="KW-0812">Transmembrane</keyword>
<feature type="transmembrane region" description="Helical" evidence="1">
    <location>
        <begin position="104"/>
        <end position="125"/>
    </location>
</feature>
<proteinExistence type="predicted"/>
<keyword evidence="1" id="KW-1133">Transmembrane helix</keyword>
<organism evidence="2 3">
    <name type="scientific">Saccharopolyspora montiporae</name>
    <dbReference type="NCBI Taxonomy" id="2781240"/>
    <lineage>
        <taxon>Bacteria</taxon>
        <taxon>Bacillati</taxon>
        <taxon>Actinomycetota</taxon>
        <taxon>Actinomycetes</taxon>
        <taxon>Pseudonocardiales</taxon>
        <taxon>Pseudonocardiaceae</taxon>
        <taxon>Saccharopolyspora</taxon>
    </lineage>
</organism>
<evidence type="ECO:0000313" key="3">
    <source>
        <dbReference type="Proteomes" id="UP000598360"/>
    </source>
</evidence>
<name>A0A929B716_9PSEU</name>
<protein>
    <submittedName>
        <fullName evidence="2">Uncharacterized protein</fullName>
    </submittedName>
</protein>
<dbReference type="Pfam" id="PF19873">
    <property type="entry name" value="DUF6346"/>
    <property type="match status" value="1"/>
</dbReference>
<comment type="caution">
    <text evidence="2">The sequence shown here is derived from an EMBL/GenBank/DDBJ whole genome shotgun (WGS) entry which is preliminary data.</text>
</comment>
<dbReference type="EMBL" id="JADEYC010000005">
    <property type="protein sequence ID" value="MBE9373426.1"/>
    <property type="molecule type" value="Genomic_DNA"/>
</dbReference>
<evidence type="ECO:0000256" key="1">
    <source>
        <dbReference type="SAM" id="Phobius"/>
    </source>
</evidence>
<sequence>MAVFHTVMGATGTETVEGTLTKRGTALADHCERVGPLSLDSGFGWWWSCDATVTWPDGSTQEQPFKFSELTPENYTTPEPVVLREKDNRGDNIVLDETAEYAELGWALLIPLIFLFIVGVQVPGLPRGYPDREQRRRERLHVWPPAVLAAGWWLVIAGGLGHGHLTTLTFLPMIAIVIGHGVLAAGASMAVTRRQNQYPDREVPTSVGNRARRANALLILGTLGLLAALSTDETARGTLALTAFPLIALGFGLRGHLVSTRIRRLNQA</sequence>
<feature type="transmembrane region" description="Helical" evidence="1">
    <location>
        <begin position="213"/>
        <end position="231"/>
    </location>
</feature>
<feature type="transmembrane region" description="Helical" evidence="1">
    <location>
        <begin position="170"/>
        <end position="192"/>
    </location>
</feature>
<feature type="transmembrane region" description="Helical" evidence="1">
    <location>
        <begin position="146"/>
        <end position="164"/>
    </location>
</feature>
<dbReference type="AlphaFoldDB" id="A0A929B716"/>
<keyword evidence="1" id="KW-0472">Membrane</keyword>
<evidence type="ECO:0000313" key="2">
    <source>
        <dbReference type="EMBL" id="MBE9373426.1"/>
    </source>
</evidence>
<gene>
    <name evidence="2" type="ORF">IQ251_03090</name>
</gene>
<feature type="transmembrane region" description="Helical" evidence="1">
    <location>
        <begin position="237"/>
        <end position="257"/>
    </location>
</feature>